<evidence type="ECO:0000313" key="3">
    <source>
        <dbReference type="EMBL" id="CAK9438412.1"/>
    </source>
</evidence>
<dbReference type="CDD" id="cd09917">
    <property type="entry name" value="F-box_SF"/>
    <property type="match status" value="1"/>
</dbReference>
<feature type="compositionally biased region" description="Polar residues" evidence="1">
    <location>
        <begin position="649"/>
        <end position="671"/>
    </location>
</feature>
<dbReference type="InterPro" id="IPR003903">
    <property type="entry name" value="UIM_dom"/>
</dbReference>
<dbReference type="PANTHER" id="PTHR14381:SF1">
    <property type="entry name" value="F-BOX_WD REPEAT-CONTAINING PROTEIN 4"/>
    <property type="match status" value="1"/>
</dbReference>
<gene>
    <name evidence="3" type="ORF">LODBEIA_P26360</name>
</gene>
<feature type="region of interest" description="Disordered" evidence="1">
    <location>
        <begin position="649"/>
        <end position="678"/>
    </location>
</feature>
<dbReference type="Gene3D" id="6.10.140.100">
    <property type="match status" value="1"/>
</dbReference>
<evidence type="ECO:0000313" key="4">
    <source>
        <dbReference type="Proteomes" id="UP001497383"/>
    </source>
</evidence>
<dbReference type="SMART" id="SM00726">
    <property type="entry name" value="UIM"/>
    <property type="match status" value="3"/>
</dbReference>
<evidence type="ECO:0000256" key="1">
    <source>
        <dbReference type="SAM" id="MobiDB-lite"/>
    </source>
</evidence>
<feature type="domain" description="F-box" evidence="2">
    <location>
        <begin position="42"/>
        <end position="88"/>
    </location>
</feature>
<proteinExistence type="predicted"/>
<name>A0ABP0ZJU3_9ASCO</name>
<dbReference type="InterPro" id="IPR015943">
    <property type="entry name" value="WD40/YVTN_repeat-like_dom_sf"/>
</dbReference>
<sequence length="692" mass="77918">MEQQQQQERKEDAKDLLGNSIAPSPTLATGAAKSRSSHCAEVTSINDLPSEVLIQVFSQLDPLLLNNLRLVCKKWNYIINDEGTWMKSFQIRFGMLPSTSSFPSVTDGVSWIDEYFTRLKIIKAWRKATSIHQTYQLLNSEHRFNDETLCDFKMNRISVFDQKSGNFSSGNLTNGQKQTFIPGGFNLDILSFDLNWSYIVIGKTNGDVMLRNLSSTNSYTQRLSLTAFEVNEEQPRSPISSIAIDTVVDKTGGSIAVISGSFDGTLAFWNINGRMRHSLNLGEVIYNIKSDFGKFIVVNTKSRIYVLDFGNFETRNLIELGFHVNGDEDEFSHLEQLVRQKNKLDVDFGGKKIILSYKSTIRVYDFEGPGVRKLDLADGVEVIDSQFQTCSKNKLYSLNTNRCVGHDGLLYGSMLSDSSIIVWNVRDDSNSSILPQLRLHPEMNYKKISAGINHVISRNDLMSITAFALNGSVLAVSGYNGLTNIYDVFTGKFLREASIKFPKRLDHMNHTLCTTTFVKLNPNAAESSGVIACGDTIQYFQFGELQAKSRRNSASGKKPKQVNLGVHGKNEHKKKIRDGYDEYQRQLYNEHKVNEMFDRYNGTHYDNEEEEYKIALAMSANLHSNDNDGIGIGNEDEDLKMALEISKLDTSGQSEDVSEQSTMLTSLNSDENGNDDVDEELRAILELSLRER</sequence>
<dbReference type="SUPFAM" id="SSF81383">
    <property type="entry name" value="F-box domain"/>
    <property type="match status" value="1"/>
</dbReference>
<protein>
    <recommendedName>
        <fullName evidence="2">F-box domain-containing protein</fullName>
    </recommendedName>
</protein>
<dbReference type="RefSeq" id="XP_066829574.1">
    <property type="nucleotide sequence ID" value="XM_066972657.1"/>
</dbReference>
<dbReference type="Pfam" id="PF12937">
    <property type="entry name" value="F-box-like"/>
    <property type="match status" value="1"/>
</dbReference>
<dbReference type="EMBL" id="OZ022407">
    <property type="protein sequence ID" value="CAK9438412.1"/>
    <property type="molecule type" value="Genomic_DNA"/>
</dbReference>
<dbReference type="PROSITE" id="PS50181">
    <property type="entry name" value="FBOX"/>
    <property type="match status" value="1"/>
</dbReference>
<dbReference type="GeneID" id="92207832"/>
<dbReference type="Gene3D" id="1.20.1280.50">
    <property type="match status" value="1"/>
</dbReference>
<accession>A0ABP0ZJU3</accession>
<dbReference type="InterPro" id="IPR036047">
    <property type="entry name" value="F-box-like_dom_sf"/>
</dbReference>
<dbReference type="InterPro" id="IPR011047">
    <property type="entry name" value="Quinoprotein_ADH-like_sf"/>
</dbReference>
<organism evidence="3 4">
    <name type="scientific">Lodderomyces beijingensis</name>
    <dbReference type="NCBI Taxonomy" id="1775926"/>
    <lineage>
        <taxon>Eukaryota</taxon>
        <taxon>Fungi</taxon>
        <taxon>Dikarya</taxon>
        <taxon>Ascomycota</taxon>
        <taxon>Saccharomycotina</taxon>
        <taxon>Pichiomycetes</taxon>
        <taxon>Debaryomycetaceae</taxon>
        <taxon>Candida/Lodderomyces clade</taxon>
        <taxon>Lodderomyces</taxon>
    </lineage>
</organism>
<dbReference type="Proteomes" id="UP001497383">
    <property type="component" value="Chromosome 3"/>
</dbReference>
<dbReference type="PANTHER" id="PTHR14381">
    <property type="entry name" value="DACTYLIN"/>
    <property type="match status" value="1"/>
</dbReference>
<dbReference type="Gene3D" id="2.130.10.10">
    <property type="entry name" value="YVTN repeat-like/Quinoprotein amine dehydrogenase"/>
    <property type="match status" value="2"/>
</dbReference>
<dbReference type="SUPFAM" id="SSF50998">
    <property type="entry name" value="Quinoprotein alcohol dehydrogenase-like"/>
    <property type="match status" value="1"/>
</dbReference>
<dbReference type="InterPro" id="IPR052301">
    <property type="entry name" value="SCF_F-box/WD-repeat"/>
</dbReference>
<reference evidence="3 4" key="1">
    <citation type="submission" date="2024-03" db="EMBL/GenBank/DDBJ databases">
        <authorList>
            <person name="Brejova B."/>
        </authorList>
    </citation>
    <scope>NUCLEOTIDE SEQUENCE [LARGE SCALE GENOMIC DNA]</scope>
    <source>
        <strain evidence="3 4">CBS 14171</strain>
    </source>
</reference>
<dbReference type="InterPro" id="IPR001810">
    <property type="entry name" value="F-box_dom"/>
</dbReference>
<evidence type="ECO:0000259" key="2">
    <source>
        <dbReference type="PROSITE" id="PS50181"/>
    </source>
</evidence>
<feature type="region of interest" description="Disordered" evidence="1">
    <location>
        <begin position="1"/>
        <end position="22"/>
    </location>
</feature>
<dbReference type="SMART" id="SM00256">
    <property type="entry name" value="FBOX"/>
    <property type="match status" value="1"/>
</dbReference>
<keyword evidence="4" id="KW-1185">Reference proteome</keyword>